<sequence>MADRTRAEIFAALLTAGPSSRTDLARRLGLSQSTVTRVVNPLVDTGYLVEVGARTSGGGRPQRILRVARERHLVAGVKLSPRSVVAVLADLEATIVGRSQLPVPPGADAAEVLRLAGQAVEFLLGSGEDVGARLLGVGVGVGGHVDARTGRCVLSGVMGWHDVDVAGSLSAALELPVVVNNDANALLVAEQWFGAGRDCTSLAVVTVGAGVGCALMLDGGLHTGFTGLAGELGHIPVQFDGPVCSCGNRGCLEAVVSDQAVLSTIAERTGMPCPSVAEAVARAQAGDAVVREVYAAMGTALGRAMATVCNLFNPEKIILSGEGARAYDLFGPACRDALAAHAFSTAAADCELLVHAADDDLWARGAACLAIAEAVQATR</sequence>
<dbReference type="RefSeq" id="WP_179812741.1">
    <property type="nucleotide sequence ID" value="NZ_JACBZD010000001.1"/>
</dbReference>
<evidence type="ECO:0000256" key="1">
    <source>
        <dbReference type="ARBA" id="ARBA00006479"/>
    </source>
</evidence>
<evidence type="ECO:0000313" key="3">
    <source>
        <dbReference type="Proteomes" id="UP000567795"/>
    </source>
</evidence>
<dbReference type="PROSITE" id="PS01125">
    <property type="entry name" value="ROK"/>
    <property type="match status" value="1"/>
</dbReference>
<keyword evidence="3" id="KW-1185">Reference proteome</keyword>
<dbReference type="InterPro" id="IPR036388">
    <property type="entry name" value="WH-like_DNA-bd_sf"/>
</dbReference>
<dbReference type="InterPro" id="IPR043129">
    <property type="entry name" value="ATPase_NBD"/>
</dbReference>
<name>A0A852ZQG7_9ACTN</name>
<dbReference type="InterPro" id="IPR049874">
    <property type="entry name" value="ROK_cs"/>
</dbReference>
<keyword evidence="2" id="KW-0418">Kinase</keyword>
<dbReference type="Pfam" id="PF00480">
    <property type="entry name" value="ROK"/>
    <property type="match status" value="1"/>
</dbReference>
<accession>A0A852ZQG7</accession>
<dbReference type="InterPro" id="IPR036390">
    <property type="entry name" value="WH_DNA-bd_sf"/>
</dbReference>
<dbReference type="Gene3D" id="1.10.10.10">
    <property type="entry name" value="Winged helix-like DNA-binding domain superfamily/Winged helix DNA-binding domain"/>
    <property type="match status" value="1"/>
</dbReference>
<dbReference type="PANTHER" id="PTHR18964">
    <property type="entry name" value="ROK (REPRESSOR, ORF, KINASE) FAMILY"/>
    <property type="match status" value="1"/>
</dbReference>
<dbReference type="PANTHER" id="PTHR18964:SF149">
    <property type="entry name" value="BIFUNCTIONAL UDP-N-ACETYLGLUCOSAMINE 2-EPIMERASE_N-ACETYLMANNOSAMINE KINASE"/>
    <property type="match status" value="1"/>
</dbReference>
<comment type="caution">
    <text evidence="2">The sequence shown here is derived from an EMBL/GenBank/DDBJ whole genome shotgun (WGS) entry which is preliminary data.</text>
</comment>
<gene>
    <name evidence="2" type="ORF">FHU37_000680</name>
</gene>
<reference evidence="2 3" key="1">
    <citation type="submission" date="2020-07" db="EMBL/GenBank/DDBJ databases">
        <title>Sequencing the genomes of 1000 actinobacteria strains.</title>
        <authorList>
            <person name="Klenk H.-P."/>
        </authorList>
    </citation>
    <scope>NUCLEOTIDE SEQUENCE [LARGE SCALE GENOMIC DNA]</scope>
    <source>
        <strain evidence="2 3">DSM 42178</strain>
    </source>
</reference>
<dbReference type="InterPro" id="IPR000600">
    <property type="entry name" value="ROK"/>
</dbReference>
<dbReference type="SUPFAM" id="SSF53067">
    <property type="entry name" value="Actin-like ATPase domain"/>
    <property type="match status" value="1"/>
</dbReference>
<dbReference type="Proteomes" id="UP000567795">
    <property type="component" value="Unassembled WGS sequence"/>
</dbReference>
<evidence type="ECO:0000313" key="2">
    <source>
        <dbReference type="EMBL" id="NYI03737.1"/>
    </source>
</evidence>
<dbReference type="Gene3D" id="3.30.420.40">
    <property type="match status" value="2"/>
</dbReference>
<protein>
    <submittedName>
        <fullName evidence="2">Putative NBD/HSP70 family sugar kinase</fullName>
    </submittedName>
</protein>
<dbReference type="AlphaFoldDB" id="A0A852ZQG7"/>
<proteinExistence type="inferred from homology"/>
<dbReference type="Pfam" id="PF12840">
    <property type="entry name" value="HTH_20"/>
    <property type="match status" value="1"/>
</dbReference>
<comment type="similarity">
    <text evidence="1">Belongs to the ROK (NagC/XylR) family.</text>
</comment>
<dbReference type="EMBL" id="JACBZD010000001">
    <property type="protein sequence ID" value="NYI03737.1"/>
    <property type="molecule type" value="Genomic_DNA"/>
</dbReference>
<organism evidence="2 3">
    <name type="scientific">Allostreptomyces psammosilenae</name>
    <dbReference type="NCBI Taxonomy" id="1892865"/>
    <lineage>
        <taxon>Bacteria</taxon>
        <taxon>Bacillati</taxon>
        <taxon>Actinomycetota</taxon>
        <taxon>Actinomycetes</taxon>
        <taxon>Kitasatosporales</taxon>
        <taxon>Streptomycetaceae</taxon>
        <taxon>Allostreptomyces</taxon>
    </lineage>
</organism>
<dbReference type="SUPFAM" id="SSF46785">
    <property type="entry name" value="Winged helix' DNA-binding domain"/>
    <property type="match status" value="1"/>
</dbReference>
<keyword evidence="2" id="KW-0808">Transferase</keyword>
<dbReference type="GO" id="GO:0016301">
    <property type="term" value="F:kinase activity"/>
    <property type="evidence" value="ECO:0007669"/>
    <property type="project" value="UniProtKB-KW"/>
</dbReference>
<dbReference type="CDD" id="cd00090">
    <property type="entry name" value="HTH_ARSR"/>
    <property type="match status" value="1"/>
</dbReference>
<dbReference type="CDD" id="cd24073">
    <property type="entry name" value="ASKHA_ATPase_ROK_CYANR"/>
    <property type="match status" value="1"/>
</dbReference>
<dbReference type="InterPro" id="IPR011991">
    <property type="entry name" value="ArsR-like_HTH"/>
</dbReference>